<keyword evidence="12" id="KW-1185">Reference proteome</keyword>
<feature type="domain" description="CCHC-type" evidence="8">
    <location>
        <begin position="152"/>
        <end position="166"/>
    </location>
</feature>
<dbReference type="OMA" id="GNEKWRH"/>
<feature type="domain" description="DWNN" evidence="9">
    <location>
        <begin position="4"/>
        <end position="82"/>
    </location>
</feature>
<dbReference type="InterPro" id="IPR001841">
    <property type="entry name" value="Znf_RING"/>
</dbReference>
<dbReference type="AlphaFoldDB" id="R7THG0"/>
<dbReference type="PROSITE" id="PS50089">
    <property type="entry name" value="ZF_RING_2"/>
    <property type="match status" value="1"/>
</dbReference>
<evidence type="ECO:0000313" key="10">
    <source>
        <dbReference type="EMBL" id="ELT92877.1"/>
    </source>
</evidence>
<keyword evidence="2" id="KW-0479">Metal-binding</keyword>
<name>R7THG0_CAPTE</name>
<keyword evidence="3 6" id="KW-0863">Zinc-finger</keyword>
<evidence type="ECO:0000259" key="7">
    <source>
        <dbReference type="PROSITE" id="PS50089"/>
    </source>
</evidence>
<evidence type="ECO:0000313" key="11">
    <source>
        <dbReference type="EnsemblMetazoa" id="CapteP204924"/>
    </source>
</evidence>
<evidence type="ECO:0000259" key="8">
    <source>
        <dbReference type="PROSITE" id="PS50158"/>
    </source>
</evidence>
<dbReference type="Pfam" id="PF13923">
    <property type="entry name" value="zf-C3HC4_2"/>
    <property type="match status" value="1"/>
</dbReference>
<dbReference type="SMART" id="SM01180">
    <property type="entry name" value="DWNN"/>
    <property type="match status" value="1"/>
</dbReference>
<dbReference type="Pfam" id="PF08783">
    <property type="entry name" value="DWNN"/>
    <property type="match status" value="1"/>
</dbReference>
<dbReference type="GO" id="GO:0061630">
    <property type="term" value="F:ubiquitin protein ligase activity"/>
    <property type="evidence" value="ECO:0007669"/>
    <property type="project" value="InterPro"/>
</dbReference>
<dbReference type="GO" id="GO:0016567">
    <property type="term" value="P:protein ubiquitination"/>
    <property type="evidence" value="ECO:0007669"/>
    <property type="project" value="InterPro"/>
</dbReference>
<evidence type="ECO:0000256" key="3">
    <source>
        <dbReference type="ARBA" id="ARBA00022771"/>
    </source>
</evidence>
<evidence type="ECO:0000256" key="6">
    <source>
        <dbReference type="PROSITE-ProRule" id="PRU00047"/>
    </source>
</evidence>
<reference evidence="10 12" key="2">
    <citation type="journal article" date="2013" name="Nature">
        <title>Insights into bilaterian evolution from three spiralian genomes.</title>
        <authorList>
            <person name="Simakov O."/>
            <person name="Marletaz F."/>
            <person name="Cho S.J."/>
            <person name="Edsinger-Gonzales E."/>
            <person name="Havlak P."/>
            <person name="Hellsten U."/>
            <person name="Kuo D.H."/>
            <person name="Larsson T."/>
            <person name="Lv J."/>
            <person name="Arendt D."/>
            <person name="Savage R."/>
            <person name="Osoegawa K."/>
            <person name="de Jong P."/>
            <person name="Grimwood J."/>
            <person name="Chapman J.A."/>
            <person name="Shapiro H."/>
            <person name="Aerts A."/>
            <person name="Otillar R.P."/>
            <person name="Terry A.Y."/>
            <person name="Boore J.L."/>
            <person name="Grigoriev I.V."/>
            <person name="Lindberg D.R."/>
            <person name="Seaver E.C."/>
            <person name="Weisblat D.A."/>
            <person name="Putnam N.H."/>
            <person name="Rokhsar D.S."/>
        </authorList>
    </citation>
    <scope>NUCLEOTIDE SEQUENCE</scope>
    <source>
        <strain evidence="10 12">I ESC-2004</strain>
    </source>
</reference>
<evidence type="ECO:0000259" key="9">
    <source>
        <dbReference type="PROSITE" id="PS51282"/>
    </source>
</evidence>
<evidence type="ECO:0000256" key="4">
    <source>
        <dbReference type="ARBA" id="ARBA00022833"/>
    </source>
</evidence>
<dbReference type="GO" id="GO:0008270">
    <property type="term" value="F:zinc ion binding"/>
    <property type="evidence" value="ECO:0007669"/>
    <property type="project" value="UniProtKB-KW"/>
</dbReference>
<dbReference type="Gene3D" id="3.10.20.90">
    <property type="entry name" value="Phosphatidylinositol 3-kinase Catalytic Subunit, Chain A, domain 1"/>
    <property type="match status" value="1"/>
</dbReference>
<dbReference type="GO" id="GO:0006397">
    <property type="term" value="P:mRNA processing"/>
    <property type="evidence" value="ECO:0007669"/>
    <property type="project" value="InterPro"/>
</dbReference>
<dbReference type="GO" id="GO:0003676">
    <property type="term" value="F:nucleic acid binding"/>
    <property type="evidence" value="ECO:0007669"/>
    <property type="project" value="InterPro"/>
</dbReference>
<dbReference type="PROSITE" id="PS50158">
    <property type="entry name" value="ZF_CCHC"/>
    <property type="match status" value="1"/>
</dbReference>
<protein>
    <recommendedName>
        <fullName evidence="13">RING-type domain-containing protein</fullName>
    </recommendedName>
</protein>
<evidence type="ECO:0008006" key="13">
    <source>
        <dbReference type="Google" id="ProtNLM"/>
    </source>
</evidence>
<feature type="domain" description="RING-type" evidence="7">
    <location>
        <begin position="247"/>
        <end position="287"/>
    </location>
</feature>
<dbReference type="CDD" id="cd16620">
    <property type="entry name" value="vRING-HC-C4C4_RBBP6"/>
    <property type="match status" value="1"/>
</dbReference>
<dbReference type="HOGENOM" id="CLU_903842_0_0_1"/>
<dbReference type="PANTHER" id="PTHR15439:SF0">
    <property type="entry name" value="CELL DIVISION CYCLE AND APOPTOSIS REGULATOR PROTEIN 1-RELATED"/>
    <property type="match status" value="1"/>
</dbReference>
<dbReference type="Gene3D" id="3.30.40.10">
    <property type="entry name" value="Zinc/RING finger domain, C3HC4 (zinc finger)"/>
    <property type="match status" value="1"/>
</dbReference>
<dbReference type="EMBL" id="AMQN01013099">
    <property type="status" value="NOT_ANNOTATED_CDS"/>
    <property type="molecule type" value="Genomic_DNA"/>
</dbReference>
<dbReference type="Proteomes" id="UP000014760">
    <property type="component" value="Unassembled WGS sequence"/>
</dbReference>
<dbReference type="EnsemblMetazoa" id="CapteT204924">
    <property type="protein sequence ID" value="CapteP204924"/>
    <property type="gene ID" value="CapteG204924"/>
</dbReference>
<dbReference type="EMBL" id="KB309962">
    <property type="protein sequence ID" value="ELT92877.1"/>
    <property type="molecule type" value="Genomic_DNA"/>
</dbReference>
<dbReference type="OrthoDB" id="106784at2759"/>
<reference evidence="12" key="1">
    <citation type="submission" date="2012-12" db="EMBL/GenBank/DDBJ databases">
        <authorList>
            <person name="Hellsten U."/>
            <person name="Grimwood J."/>
            <person name="Chapman J.A."/>
            <person name="Shapiro H."/>
            <person name="Aerts A."/>
            <person name="Otillar R.P."/>
            <person name="Terry A.Y."/>
            <person name="Boore J.L."/>
            <person name="Simakov O."/>
            <person name="Marletaz F."/>
            <person name="Cho S.-J."/>
            <person name="Edsinger-Gonzales E."/>
            <person name="Havlak P."/>
            <person name="Kuo D.-H."/>
            <person name="Larsson T."/>
            <person name="Lv J."/>
            <person name="Arendt D."/>
            <person name="Savage R."/>
            <person name="Osoegawa K."/>
            <person name="de Jong P."/>
            <person name="Lindberg D.R."/>
            <person name="Seaver E.C."/>
            <person name="Weisblat D.A."/>
            <person name="Putnam N.H."/>
            <person name="Grigoriev I.V."/>
            <person name="Rokhsar D.S."/>
        </authorList>
    </citation>
    <scope>NUCLEOTIDE SEQUENCE</scope>
    <source>
        <strain evidence="12">I ESC-2004</strain>
    </source>
</reference>
<dbReference type="SUPFAM" id="SSF57850">
    <property type="entry name" value="RING/U-box"/>
    <property type="match status" value="1"/>
</dbReference>
<evidence type="ECO:0000256" key="1">
    <source>
        <dbReference type="ARBA" id="ARBA00004123"/>
    </source>
</evidence>
<sequence length="359" mass="40708">MPTIFYRFSSLKQERSSTFNFERSHITLWQFKDAITELVKSTKKHKLSGFEIRVFCAQTKKQFTDDNEVMKNQCSVILKRFPLVNKENINPSCPRRAAVDPNVRLSVEQLKNAGDLAVANASEEDKVAAMMHQSTEAFGPANWKSIPKSWHRCHHCHKSGHYPDDCWNKSTAESLPKPKRCAGIPRNQLEFVKSPTEPGARRMPDGTYVVPKVVKEAYKTGKKELPPFLPQPPKMEVKKEIPDEFKCPICREMLKEAAIIRCCGYSFCDECIRDALLDSEHHTCPQCGAVGQPPDALVANKTLRKMVDNHENGTGWRSVVSRISASLDEAQPPATNKQRLHGNVAFKKIKCEHNHDIEL</sequence>
<keyword evidence="4" id="KW-0862">Zinc</keyword>
<evidence type="ECO:0000313" key="12">
    <source>
        <dbReference type="Proteomes" id="UP000014760"/>
    </source>
</evidence>
<dbReference type="SMART" id="SM00184">
    <property type="entry name" value="RING"/>
    <property type="match status" value="1"/>
</dbReference>
<dbReference type="InterPro" id="IPR014891">
    <property type="entry name" value="DWNN_domain"/>
</dbReference>
<organism evidence="10">
    <name type="scientific">Capitella teleta</name>
    <name type="common">Polychaete worm</name>
    <dbReference type="NCBI Taxonomy" id="283909"/>
    <lineage>
        <taxon>Eukaryota</taxon>
        <taxon>Metazoa</taxon>
        <taxon>Spiralia</taxon>
        <taxon>Lophotrochozoa</taxon>
        <taxon>Annelida</taxon>
        <taxon>Polychaeta</taxon>
        <taxon>Sedentaria</taxon>
        <taxon>Scolecida</taxon>
        <taxon>Capitellidae</taxon>
        <taxon>Capitella</taxon>
    </lineage>
</organism>
<dbReference type="PROSITE" id="PS51282">
    <property type="entry name" value="DWNN"/>
    <property type="match status" value="1"/>
</dbReference>
<accession>R7THG0</accession>
<dbReference type="PANTHER" id="PTHR15439">
    <property type="entry name" value="RETINOBLASTOMA-BINDING PROTEIN 6"/>
    <property type="match status" value="1"/>
</dbReference>
<dbReference type="InterPro" id="IPR001878">
    <property type="entry name" value="Znf_CCHC"/>
</dbReference>
<dbReference type="GO" id="GO:0005634">
    <property type="term" value="C:nucleus"/>
    <property type="evidence" value="ECO:0007669"/>
    <property type="project" value="UniProtKB-SubCell"/>
</dbReference>
<keyword evidence="5" id="KW-0539">Nucleus</keyword>
<reference evidence="11" key="3">
    <citation type="submission" date="2015-06" db="UniProtKB">
        <authorList>
            <consortium name="EnsemblMetazoa"/>
        </authorList>
    </citation>
    <scope>IDENTIFICATION</scope>
</reference>
<evidence type="ECO:0000256" key="2">
    <source>
        <dbReference type="ARBA" id="ARBA00022723"/>
    </source>
</evidence>
<gene>
    <name evidence="10" type="ORF">CAPTEDRAFT_204924</name>
</gene>
<dbReference type="InterPro" id="IPR013083">
    <property type="entry name" value="Znf_RING/FYVE/PHD"/>
</dbReference>
<proteinExistence type="predicted"/>
<evidence type="ECO:0000256" key="5">
    <source>
        <dbReference type="ARBA" id="ARBA00023242"/>
    </source>
</evidence>
<comment type="subcellular location">
    <subcellularLocation>
        <location evidence="1">Nucleus</location>
    </subcellularLocation>
</comment>
<dbReference type="InterPro" id="IPR033489">
    <property type="entry name" value="RBBP6"/>
</dbReference>
<dbReference type="STRING" id="283909.R7THG0"/>
<dbReference type="GO" id="GO:0006511">
    <property type="term" value="P:ubiquitin-dependent protein catabolic process"/>
    <property type="evidence" value="ECO:0007669"/>
    <property type="project" value="TreeGrafter"/>
</dbReference>